<evidence type="ECO:0000259" key="9">
    <source>
        <dbReference type="PROSITE" id="PS51918"/>
    </source>
</evidence>
<dbReference type="InterPro" id="IPR051196">
    <property type="entry name" value="RSAD2/Viperin_antiviral"/>
</dbReference>
<keyword evidence="2" id="KW-0004">4Fe-4S</keyword>
<dbReference type="SFLD" id="SFLDS00029">
    <property type="entry name" value="Radical_SAM"/>
    <property type="match status" value="1"/>
</dbReference>
<protein>
    <recommendedName>
        <fullName evidence="8">S-adenosylmethionine-dependent nucleotide dehydratase</fullName>
    </recommendedName>
</protein>
<evidence type="ECO:0000256" key="1">
    <source>
        <dbReference type="ARBA" id="ARBA00001966"/>
    </source>
</evidence>
<name>A0ABY5LVS1_9CYAN</name>
<dbReference type="Proteomes" id="UP001057561">
    <property type="component" value="Chromosome"/>
</dbReference>
<dbReference type="InterPro" id="IPR058240">
    <property type="entry name" value="rSAM_sf"/>
</dbReference>
<dbReference type="NCBIfam" id="NF038283">
    <property type="entry name" value="viperin_w_prok"/>
    <property type="match status" value="1"/>
</dbReference>
<evidence type="ECO:0000256" key="7">
    <source>
        <dbReference type="ARBA" id="ARBA00023118"/>
    </source>
</evidence>
<keyword evidence="5" id="KW-0408">Iron</keyword>
<accession>A0ABY5LVS1</accession>
<evidence type="ECO:0000313" key="11">
    <source>
        <dbReference type="Proteomes" id="UP001057561"/>
    </source>
</evidence>
<keyword evidence="7" id="KW-0051">Antiviral defense</keyword>
<dbReference type="PANTHER" id="PTHR21339:SF0">
    <property type="entry name" value="S-ADENOSYLMETHIONINE-DEPENDENT NUCLEOTIDE DEHYDRATASE RSAD2"/>
    <property type="match status" value="1"/>
</dbReference>
<evidence type="ECO:0000256" key="4">
    <source>
        <dbReference type="ARBA" id="ARBA00022723"/>
    </source>
</evidence>
<keyword evidence="11" id="KW-1185">Reference proteome</keyword>
<dbReference type="CDD" id="cd01335">
    <property type="entry name" value="Radical_SAM"/>
    <property type="match status" value="1"/>
</dbReference>
<evidence type="ECO:0000313" key="10">
    <source>
        <dbReference type="EMBL" id="UUO15790.1"/>
    </source>
</evidence>
<dbReference type="RefSeq" id="WP_257121359.1">
    <property type="nucleotide sequence ID" value="NZ_CP099464.1"/>
</dbReference>
<sequence>MKPISVNFHLWKPCNYHCRFCFATFPDIEGALTLNDAKHLLFLLREAGAEKLNFAGGEPTLHPNIGELVAESHRLGFITSLVSNGARMTELLEKHAHEIDWVALSVDSASEAVQKDLGRGNGNHVIQSIALFDKLHQYGIRIKLNTVVTGLNFQENMSDFVRRVRPERWKIFQVLPVQGQNDGSVEELLISPQQFQEFVERHQPLINEGFQVIPESNDLMKDSYIMVNPQGQFYNITKTKKGHSYSSPILEVGVNAAFTQVGWNTDAFLRRGGIYSWK</sequence>
<dbReference type="Pfam" id="PF04055">
    <property type="entry name" value="Radical_SAM"/>
    <property type="match status" value="1"/>
</dbReference>
<feature type="domain" description="Radical SAM core" evidence="9">
    <location>
        <begin position="1"/>
        <end position="211"/>
    </location>
</feature>
<organism evidence="10 11">
    <name type="scientific">Dolichospermum heterosporum TAC447</name>
    <dbReference type="NCBI Taxonomy" id="747523"/>
    <lineage>
        <taxon>Bacteria</taxon>
        <taxon>Bacillati</taxon>
        <taxon>Cyanobacteriota</taxon>
        <taxon>Cyanophyceae</taxon>
        <taxon>Nostocales</taxon>
        <taxon>Aphanizomenonaceae</taxon>
        <taxon>Dolichospermum</taxon>
        <taxon>Dolichospermum heterosporum</taxon>
    </lineage>
</organism>
<dbReference type="SUPFAM" id="SSF102114">
    <property type="entry name" value="Radical SAM enzymes"/>
    <property type="match status" value="1"/>
</dbReference>
<evidence type="ECO:0000256" key="6">
    <source>
        <dbReference type="ARBA" id="ARBA00023014"/>
    </source>
</evidence>
<dbReference type="SFLD" id="SFLDG01067">
    <property type="entry name" value="SPASM/twitch_domain_containing"/>
    <property type="match status" value="1"/>
</dbReference>
<dbReference type="PANTHER" id="PTHR21339">
    <property type="entry name" value="RADICAL S-ADENOSYL METHIONINE DOMAIN-CONTAINING PROTEIN 2"/>
    <property type="match status" value="1"/>
</dbReference>
<dbReference type="EMBL" id="CP099464">
    <property type="protein sequence ID" value="UUO15790.1"/>
    <property type="molecule type" value="Genomic_DNA"/>
</dbReference>
<gene>
    <name evidence="10" type="ORF">NG743_01650</name>
</gene>
<dbReference type="InterPro" id="IPR007197">
    <property type="entry name" value="rSAM"/>
</dbReference>
<keyword evidence="4" id="KW-0479">Metal-binding</keyword>
<keyword evidence="3" id="KW-0949">S-adenosyl-L-methionine</keyword>
<proteinExistence type="predicted"/>
<dbReference type="InterPro" id="IPR006638">
    <property type="entry name" value="Elp3/MiaA/NifB-like_rSAM"/>
</dbReference>
<dbReference type="Gene3D" id="3.20.20.70">
    <property type="entry name" value="Aldolase class I"/>
    <property type="match status" value="1"/>
</dbReference>
<evidence type="ECO:0000256" key="5">
    <source>
        <dbReference type="ARBA" id="ARBA00023004"/>
    </source>
</evidence>
<dbReference type="InterPro" id="IPR013785">
    <property type="entry name" value="Aldolase_TIM"/>
</dbReference>
<comment type="cofactor">
    <cofactor evidence="1">
        <name>[4Fe-4S] cluster</name>
        <dbReference type="ChEBI" id="CHEBI:49883"/>
    </cofactor>
</comment>
<reference evidence="10" key="1">
    <citation type="submission" date="2022-06" db="EMBL/GenBank/DDBJ databases">
        <title>Nostosin G and Spiroidesin B from the Cyanobacterium Dolichospermum sp. NIES-1697.</title>
        <authorList>
            <person name="Phan C.-S."/>
            <person name="Mehjabin J.J."/>
            <person name="Anas A.R.J."/>
            <person name="Hayasaka M."/>
            <person name="Onoki R."/>
            <person name="Wang J."/>
            <person name="Umezawa T."/>
            <person name="Washio K."/>
            <person name="Morikawa M."/>
            <person name="Okino T."/>
        </authorList>
    </citation>
    <scope>NUCLEOTIDE SEQUENCE</scope>
    <source>
        <strain evidence="10">NIES-1697</strain>
    </source>
</reference>
<dbReference type="SMART" id="SM00729">
    <property type="entry name" value="Elp3"/>
    <property type="match status" value="1"/>
</dbReference>
<dbReference type="SFLD" id="SFLDG01088">
    <property type="entry name" value="antiviral_proteins"/>
    <property type="match status" value="1"/>
</dbReference>
<dbReference type="PROSITE" id="PS51918">
    <property type="entry name" value="RADICAL_SAM"/>
    <property type="match status" value="1"/>
</dbReference>
<keyword evidence="6" id="KW-0411">Iron-sulfur</keyword>
<evidence type="ECO:0000256" key="2">
    <source>
        <dbReference type="ARBA" id="ARBA00022485"/>
    </source>
</evidence>
<evidence type="ECO:0000256" key="3">
    <source>
        <dbReference type="ARBA" id="ARBA00022691"/>
    </source>
</evidence>
<evidence type="ECO:0000256" key="8">
    <source>
        <dbReference type="ARBA" id="ARBA00039667"/>
    </source>
</evidence>